<feature type="transmembrane region" description="Helical" evidence="1">
    <location>
        <begin position="666"/>
        <end position="686"/>
    </location>
</feature>
<name>E9SEJ6_RUMAL</name>
<accession>E9SEJ6</accession>
<dbReference type="OrthoDB" id="2076832at2"/>
<proteinExistence type="predicted"/>
<keyword evidence="1" id="KW-1133">Transmembrane helix</keyword>
<sequence>MKKIVYFLLFIVIACTVFINDYVQEKNAYLLELNKIGEKNTFACHVFLSSKEDDKEKIYNTLDDTLKQYGGNLYCNSVDKDGIYAKNILAYNYTVFEDISLGEGHFFEDKDRSSDKYLTTKKNDDPKCIGRINSFGKDMLFSIRTMKTYFDNSADPLNKSFIICTANNGDYDSIKKQLGANGIIVTEDTSERGEAGETKPIMIIVYITIVILGVITFYDIIMSSKKYAVKKLLGYNNTDLCIGSVAVIALLEAMAFALSAIILSLVLFSEKNSLYSDFILHIIKSYGVVLILTIVLNAVPFVYLRCISISDAVKNRLPIKAISRFNIIIKSVLSIVVIGFSINVIAQIRSYNNLNHSKYDDWEKIHDYAYITNYIISNDSSWTGETDEDYSNFKKLYIELNEKGGIYADFCYFSPLYAKEFKQTEFVPRMSVEVNTNYLKKFPVKDENGDNIEISENETDTIVIVPLKYKDKLDEITEYFSSDFSPTNKTKLIWAENDQEYFTMLVDTAVDNYNRIKDPILYVLTENNAEDYDYQIVAQDNYYIHVDDYKDSQAEINNIFGKYYDLDEVKFVSCSIYEAVEDQIAQNSMMIKIYSVILLLTLIAEIMISIQNITIHIKHYVVHIAVKKILGYGFIDRYSGIYVDSLLSNISVTIVSLVLFRNWLVLLIGIIMIIFDVLLTSVFISYKDSKSILEYTKRG</sequence>
<dbReference type="STRING" id="246199.CUS_5755"/>
<evidence type="ECO:0000313" key="2">
    <source>
        <dbReference type="EMBL" id="EGC02284.1"/>
    </source>
</evidence>
<comment type="caution">
    <text evidence="2">The sequence shown here is derived from an EMBL/GenBank/DDBJ whole genome shotgun (WGS) entry which is preliminary data.</text>
</comment>
<organism evidence="2 3">
    <name type="scientific">Ruminococcus albus 8</name>
    <dbReference type="NCBI Taxonomy" id="246199"/>
    <lineage>
        <taxon>Bacteria</taxon>
        <taxon>Bacillati</taxon>
        <taxon>Bacillota</taxon>
        <taxon>Clostridia</taxon>
        <taxon>Eubacteriales</taxon>
        <taxon>Oscillospiraceae</taxon>
        <taxon>Ruminococcus</taxon>
    </lineage>
</organism>
<evidence type="ECO:0000313" key="3">
    <source>
        <dbReference type="Proteomes" id="UP000004259"/>
    </source>
</evidence>
<protein>
    <submittedName>
        <fullName evidence="2">Bacteriocin-associated integral membrane protein</fullName>
    </submittedName>
</protein>
<dbReference type="EMBL" id="ADKM02000100">
    <property type="protein sequence ID" value="EGC02284.1"/>
    <property type="molecule type" value="Genomic_DNA"/>
</dbReference>
<dbReference type="eggNOG" id="COG4652">
    <property type="taxonomic scope" value="Bacteria"/>
</dbReference>
<gene>
    <name evidence="2" type="ORF">CUS_5755</name>
</gene>
<feature type="transmembrane region" description="Helical" evidence="1">
    <location>
        <begin position="325"/>
        <end position="346"/>
    </location>
</feature>
<feature type="transmembrane region" description="Helical" evidence="1">
    <location>
        <begin position="201"/>
        <end position="221"/>
    </location>
</feature>
<dbReference type="PROSITE" id="PS51257">
    <property type="entry name" value="PROKAR_LIPOPROTEIN"/>
    <property type="match status" value="1"/>
</dbReference>
<keyword evidence="1" id="KW-0812">Transmembrane</keyword>
<reference evidence="2 3" key="1">
    <citation type="submission" date="2011-02" db="EMBL/GenBank/DDBJ databases">
        <authorList>
            <person name="Nelson K.E."/>
            <person name="Sutton G."/>
            <person name="Torralba M."/>
            <person name="Durkin S."/>
            <person name="Harkins D."/>
            <person name="Montgomery R."/>
            <person name="Ziemer C."/>
            <person name="Klaassens E."/>
            <person name="Ocuiv P."/>
            <person name="Morrison M."/>
        </authorList>
    </citation>
    <scope>NUCLEOTIDE SEQUENCE [LARGE SCALE GENOMIC DNA]</scope>
    <source>
        <strain evidence="2 3">8</strain>
    </source>
</reference>
<keyword evidence="1" id="KW-0472">Membrane</keyword>
<feature type="transmembrane region" description="Helical" evidence="1">
    <location>
        <begin position="278"/>
        <end position="304"/>
    </location>
</feature>
<feature type="transmembrane region" description="Helical" evidence="1">
    <location>
        <begin position="242"/>
        <end position="266"/>
    </location>
</feature>
<feature type="transmembrane region" description="Helical" evidence="1">
    <location>
        <begin position="638"/>
        <end position="660"/>
    </location>
</feature>
<feature type="transmembrane region" description="Helical" evidence="1">
    <location>
        <begin position="593"/>
        <end position="617"/>
    </location>
</feature>
<dbReference type="AlphaFoldDB" id="E9SEJ6"/>
<keyword evidence="3" id="KW-1185">Reference proteome</keyword>
<dbReference type="Proteomes" id="UP000004259">
    <property type="component" value="Unassembled WGS sequence"/>
</dbReference>
<dbReference type="RefSeq" id="WP_002851281.1">
    <property type="nucleotide sequence ID" value="NZ_ADKM02000100.1"/>
</dbReference>
<evidence type="ECO:0000256" key="1">
    <source>
        <dbReference type="SAM" id="Phobius"/>
    </source>
</evidence>